<dbReference type="EMBL" id="AZBU02000005">
    <property type="protein sequence ID" value="TKR76948.1"/>
    <property type="molecule type" value="Genomic_DNA"/>
</dbReference>
<dbReference type="PANTHER" id="PTHR15967:SF0">
    <property type="entry name" value="E2F-ASSOCIATED PHOSPHOPROTEIN"/>
    <property type="match status" value="1"/>
</dbReference>
<dbReference type="GO" id="GO:0005634">
    <property type="term" value="C:nucleus"/>
    <property type="evidence" value="ECO:0007669"/>
    <property type="project" value="TreeGrafter"/>
</dbReference>
<gene>
    <name evidence="2" type="ORF">L596_018008</name>
</gene>
<dbReference type="Pfam" id="PF10238">
    <property type="entry name" value="Eapp_C"/>
    <property type="match status" value="1"/>
</dbReference>
<dbReference type="Proteomes" id="UP000298663">
    <property type="component" value="Unassembled WGS sequence"/>
</dbReference>
<dbReference type="STRING" id="34508.A0A4U5N3N4"/>
<feature type="compositionally biased region" description="Basic and acidic residues" evidence="1">
    <location>
        <begin position="1"/>
        <end position="21"/>
    </location>
</feature>
<organism evidence="2 3">
    <name type="scientific">Steinernema carpocapsae</name>
    <name type="common">Entomopathogenic nematode</name>
    <dbReference type="NCBI Taxonomy" id="34508"/>
    <lineage>
        <taxon>Eukaryota</taxon>
        <taxon>Metazoa</taxon>
        <taxon>Ecdysozoa</taxon>
        <taxon>Nematoda</taxon>
        <taxon>Chromadorea</taxon>
        <taxon>Rhabditida</taxon>
        <taxon>Tylenchina</taxon>
        <taxon>Panagrolaimomorpha</taxon>
        <taxon>Strongyloidoidea</taxon>
        <taxon>Steinernematidae</taxon>
        <taxon>Steinernema</taxon>
    </lineage>
</organism>
<protein>
    <recommendedName>
        <fullName evidence="4">E2F-associated phosphoprotein</fullName>
    </recommendedName>
</protein>
<dbReference type="PANTHER" id="PTHR15967">
    <property type="entry name" value="E2F-ASSOCIATED PHOSPHOPROTEIN"/>
    <property type="match status" value="1"/>
</dbReference>
<dbReference type="OrthoDB" id="122464at2759"/>
<evidence type="ECO:0000256" key="1">
    <source>
        <dbReference type="SAM" id="MobiDB-lite"/>
    </source>
</evidence>
<name>A0A4U5N3N4_STECR</name>
<proteinExistence type="predicted"/>
<feature type="region of interest" description="Disordered" evidence="1">
    <location>
        <begin position="51"/>
        <end position="74"/>
    </location>
</feature>
<keyword evidence="3" id="KW-1185">Reference proteome</keyword>
<accession>A0A4U5N3N4</accession>
<comment type="caution">
    <text evidence="2">The sequence shown here is derived from an EMBL/GenBank/DDBJ whole genome shotgun (WGS) entry which is preliminary data.</text>
</comment>
<dbReference type="AlphaFoldDB" id="A0A4U5N3N4"/>
<feature type="compositionally biased region" description="Acidic residues" evidence="1">
    <location>
        <begin position="22"/>
        <end position="33"/>
    </location>
</feature>
<evidence type="ECO:0000313" key="2">
    <source>
        <dbReference type="EMBL" id="TKR76948.1"/>
    </source>
</evidence>
<sequence length="207" mass="24274">MAAEPQEVKEEWENKMEKEQAEEVDFYDGDEDEDNERWIRQKQLNERYVVPRELPPTKKKSSTSKRVDFDETAEIDRQKAEGDFSDAVMPTDALLSCPSCMVVLTRDCQRHEIYKDQYRAMFVENCSVEMGERLFVPQKRSKLLKRKKNNNADASDEEPRTMTAEELDNADPEDIFYSVRCASCKVQVGMFDFEEVYHFFNVLTGYS</sequence>
<evidence type="ECO:0000313" key="3">
    <source>
        <dbReference type="Proteomes" id="UP000298663"/>
    </source>
</evidence>
<reference evidence="2 3" key="2">
    <citation type="journal article" date="2019" name="G3 (Bethesda)">
        <title>Hybrid Assembly of the Genome of the Entomopathogenic Nematode Steinernema carpocapsae Identifies the X-Chromosome.</title>
        <authorList>
            <person name="Serra L."/>
            <person name="Macchietto M."/>
            <person name="Macias-Munoz A."/>
            <person name="McGill C.J."/>
            <person name="Rodriguez I.M."/>
            <person name="Rodriguez B."/>
            <person name="Murad R."/>
            <person name="Mortazavi A."/>
        </authorList>
    </citation>
    <scope>NUCLEOTIDE SEQUENCE [LARGE SCALE GENOMIC DNA]</scope>
    <source>
        <strain evidence="2 3">ALL</strain>
    </source>
</reference>
<feature type="region of interest" description="Disordered" evidence="1">
    <location>
        <begin position="146"/>
        <end position="167"/>
    </location>
</feature>
<feature type="compositionally biased region" description="Basic and acidic residues" evidence="1">
    <location>
        <begin position="65"/>
        <end position="74"/>
    </location>
</feature>
<dbReference type="InterPro" id="IPR019370">
    <property type="entry name" value="E2F-assoc_phosphoprotein"/>
</dbReference>
<evidence type="ECO:0008006" key="4">
    <source>
        <dbReference type="Google" id="ProtNLM"/>
    </source>
</evidence>
<reference evidence="2 3" key="1">
    <citation type="journal article" date="2015" name="Genome Biol.">
        <title>Comparative genomics of Steinernema reveals deeply conserved gene regulatory networks.</title>
        <authorList>
            <person name="Dillman A.R."/>
            <person name="Macchietto M."/>
            <person name="Porter C.F."/>
            <person name="Rogers A."/>
            <person name="Williams B."/>
            <person name="Antoshechkin I."/>
            <person name="Lee M.M."/>
            <person name="Goodwin Z."/>
            <person name="Lu X."/>
            <person name="Lewis E.E."/>
            <person name="Goodrich-Blair H."/>
            <person name="Stock S.P."/>
            <person name="Adams B.J."/>
            <person name="Sternberg P.W."/>
            <person name="Mortazavi A."/>
        </authorList>
    </citation>
    <scope>NUCLEOTIDE SEQUENCE [LARGE SCALE GENOMIC DNA]</scope>
    <source>
        <strain evidence="2 3">ALL</strain>
    </source>
</reference>
<feature type="region of interest" description="Disordered" evidence="1">
    <location>
        <begin position="1"/>
        <end position="33"/>
    </location>
</feature>